<dbReference type="InterPro" id="IPR032675">
    <property type="entry name" value="LRR_dom_sf"/>
</dbReference>
<dbReference type="PANTHER" id="PTHR48063:SF106">
    <property type="entry name" value="LEUCINE-RICH REPEAT DOMAIN, L DOMAIN-LIKE PROTEIN-RELATED"/>
    <property type="match status" value="1"/>
</dbReference>
<keyword evidence="5" id="KW-0472">Membrane</keyword>
<keyword evidence="3" id="KW-0732">Signal</keyword>
<dbReference type="Gene3D" id="3.80.10.10">
    <property type="entry name" value="Ribonuclease Inhibitor"/>
    <property type="match status" value="1"/>
</dbReference>
<dbReference type="EMBL" id="OX465079">
    <property type="protein sequence ID" value="CAI9274717.1"/>
    <property type="molecule type" value="Genomic_DNA"/>
</dbReference>
<name>A0AA35YIW0_LACSI</name>
<evidence type="ECO:0000256" key="1">
    <source>
        <dbReference type="ARBA" id="ARBA00004479"/>
    </source>
</evidence>
<evidence type="ECO:0000256" key="5">
    <source>
        <dbReference type="ARBA" id="ARBA00023136"/>
    </source>
</evidence>
<evidence type="ECO:0000313" key="8">
    <source>
        <dbReference type="Proteomes" id="UP001177003"/>
    </source>
</evidence>
<dbReference type="Pfam" id="PF13855">
    <property type="entry name" value="LRR_8"/>
    <property type="match status" value="1"/>
</dbReference>
<keyword evidence="8" id="KW-1185">Reference proteome</keyword>
<evidence type="ECO:0000313" key="7">
    <source>
        <dbReference type="EMBL" id="CAI9274717.1"/>
    </source>
</evidence>
<keyword evidence="4" id="KW-1133">Transmembrane helix</keyword>
<keyword evidence="6" id="KW-0325">Glycoprotein</keyword>
<gene>
    <name evidence="7" type="ORF">LSALG_LOCUS14778</name>
</gene>
<evidence type="ECO:0000256" key="2">
    <source>
        <dbReference type="ARBA" id="ARBA00022692"/>
    </source>
</evidence>
<organism evidence="7 8">
    <name type="scientific">Lactuca saligna</name>
    <name type="common">Willowleaf lettuce</name>
    <dbReference type="NCBI Taxonomy" id="75948"/>
    <lineage>
        <taxon>Eukaryota</taxon>
        <taxon>Viridiplantae</taxon>
        <taxon>Streptophyta</taxon>
        <taxon>Embryophyta</taxon>
        <taxon>Tracheophyta</taxon>
        <taxon>Spermatophyta</taxon>
        <taxon>Magnoliopsida</taxon>
        <taxon>eudicotyledons</taxon>
        <taxon>Gunneridae</taxon>
        <taxon>Pentapetalae</taxon>
        <taxon>asterids</taxon>
        <taxon>campanulids</taxon>
        <taxon>Asterales</taxon>
        <taxon>Asteraceae</taxon>
        <taxon>Cichorioideae</taxon>
        <taxon>Cichorieae</taxon>
        <taxon>Lactucinae</taxon>
        <taxon>Lactuca</taxon>
    </lineage>
</organism>
<dbReference type="SUPFAM" id="SSF52047">
    <property type="entry name" value="RNI-like"/>
    <property type="match status" value="1"/>
</dbReference>
<sequence>MKQLWYLNLSRSFFQGIVPPHIRNLSNLKVLDLSETYELMIDDMTWTFGLSSLEQLDLSFNDLSRAQNWDMVLYMIPSLKKLSLSSYGLSNVDIRLSINSSKILPNIDS</sequence>
<comment type="subcellular location">
    <subcellularLocation>
        <location evidence="1">Membrane</location>
        <topology evidence="1">Single-pass type I membrane protein</topology>
    </subcellularLocation>
</comment>
<dbReference type="InterPro" id="IPR001611">
    <property type="entry name" value="Leu-rich_rpt"/>
</dbReference>
<dbReference type="Proteomes" id="UP001177003">
    <property type="component" value="Chromosome 3"/>
</dbReference>
<keyword evidence="2" id="KW-0812">Transmembrane</keyword>
<evidence type="ECO:0000256" key="6">
    <source>
        <dbReference type="ARBA" id="ARBA00023180"/>
    </source>
</evidence>
<dbReference type="PANTHER" id="PTHR48063">
    <property type="entry name" value="LRR RECEPTOR-LIKE KINASE"/>
    <property type="match status" value="1"/>
</dbReference>
<proteinExistence type="predicted"/>
<accession>A0AA35YIW0</accession>
<evidence type="ECO:0000256" key="3">
    <source>
        <dbReference type="ARBA" id="ARBA00022729"/>
    </source>
</evidence>
<reference evidence="7" key="1">
    <citation type="submission" date="2023-04" db="EMBL/GenBank/DDBJ databases">
        <authorList>
            <person name="Vijverberg K."/>
            <person name="Xiong W."/>
            <person name="Schranz E."/>
        </authorList>
    </citation>
    <scope>NUCLEOTIDE SEQUENCE</scope>
</reference>
<protein>
    <submittedName>
        <fullName evidence="7">Uncharacterized protein</fullName>
    </submittedName>
</protein>
<evidence type="ECO:0000256" key="4">
    <source>
        <dbReference type="ARBA" id="ARBA00022989"/>
    </source>
</evidence>
<dbReference type="InterPro" id="IPR046956">
    <property type="entry name" value="RLP23-like"/>
</dbReference>
<dbReference type="GO" id="GO:0016020">
    <property type="term" value="C:membrane"/>
    <property type="evidence" value="ECO:0007669"/>
    <property type="project" value="UniProtKB-SubCell"/>
</dbReference>
<dbReference type="AlphaFoldDB" id="A0AA35YIW0"/>